<dbReference type="InterPro" id="IPR006127">
    <property type="entry name" value="ZnuA-like"/>
</dbReference>
<accession>M1PME0</accession>
<organism evidence="4 5">
    <name type="scientific">Desulfocapsa sulfexigens (strain DSM 10523 / SB164P1)</name>
    <dbReference type="NCBI Taxonomy" id="1167006"/>
    <lineage>
        <taxon>Bacteria</taxon>
        <taxon>Pseudomonadati</taxon>
        <taxon>Thermodesulfobacteriota</taxon>
        <taxon>Desulfobulbia</taxon>
        <taxon>Desulfobulbales</taxon>
        <taxon>Desulfocapsaceae</taxon>
        <taxon>Desulfocapsa</taxon>
    </lineage>
</organism>
<gene>
    <name evidence="4" type="ordered locus">UWK_01034</name>
</gene>
<dbReference type="eggNOG" id="COG0803">
    <property type="taxonomic scope" value="Bacteria"/>
</dbReference>
<dbReference type="PATRIC" id="fig|1167006.5.peg.1156"/>
<dbReference type="Proteomes" id="UP000011721">
    <property type="component" value="Chromosome"/>
</dbReference>
<keyword evidence="2" id="KW-0813">Transport</keyword>
<dbReference type="EMBL" id="CP003985">
    <property type="protein sequence ID" value="AGF77606.1"/>
    <property type="molecule type" value="Genomic_DNA"/>
</dbReference>
<dbReference type="PANTHER" id="PTHR42953">
    <property type="entry name" value="HIGH-AFFINITY ZINC UPTAKE SYSTEM PROTEIN ZNUA-RELATED"/>
    <property type="match status" value="1"/>
</dbReference>
<dbReference type="PANTHER" id="PTHR42953:SF3">
    <property type="entry name" value="HIGH-AFFINITY ZINC UPTAKE SYSTEM PROTEIN ZNUA"/>
    <property type="match status" value="1"/>
</dbReference>
<keyword evidence="5" id="KW-1185">Reference proteome</keyword>
<evidence type="ECO:0000256" key="3">
    <source>
        <dbReference type="ARBA" id="ARBA00022729"/>
    </source>
</evidence>
<evidence type="ECO:0000313" key="4">
    <source>
        <dbReference type="EMBL" id="AGF77606.1"/>
    </source>
</evidence>
<dbReference type="RefSeq" id="WP_015403302.1">
    <property type="nucleotide sequence ID" value="NC_020304.1"/>
</dbReference>
<name>M1PME0_DESSD</name>
<evidence type="ECO:0000256" key="2">
    <source>
        <dbReference type="ARBA" id="ARBA00022448"/>
    </source>
</evidence>
<dbReference type="SUPFAM" id="SSF53807">
    <property type="entry name" value="Helical backbone' metal receptor"/>
    <property type="match status" value="1"/>
</dbReference>
<dbReference type="Pfam" id="PF01297">
    <property type="entry name" value="ZnuA"/>
    <property type="match status" value="1"/>
</dbReference>
<dbReference type="KEGG" id="dsf:UWK_01034"/>
<keyword evidence="3" id="KW-0732">Signal</keyword>
<dbReference type="GO" id="GO:0046872">
    <property type="term" value="F:metal ion binding"/>
    <property type="evidence" value="ECO:0007669"/>
    <property type="project" value="InterPro"/>
</dbReference>
<sequence>MSIQAVFAANKPTVFVSILPQKFFVQQISTDYVDVQVMVQPGASPATYEPKSSQMKQLASASAYFAIGVQFEYTWLEKIAEVNPEMKIVHTDKGIHKLTMAKHHHDEVHHGEKHGHHDDHGGLDPHIWLSPSLVKKQAAIITDALSKILPEKASLFHKNLEVFVRQIDELDDDLRSTFKTKKGMQFMVFHPSWGYFANDYGLKQVAIETEGKDPKPAQLRKLIEFAREHDIHVVFVQPQFSTKSATVVAKEIKGEVIPINPLAEDWSTNMRVVADKFKSVLQ</sequence>
<dbReference type="InterPro" id="IPR050492">
    <property type="entry name" value="Bact_metal-bind_prot9"/>
</dbReference>
<dbReference type="AlphaFoldDB" id="M1PME0"/>
<comment type="similarity">
    <text evidence="1">Belongs to the bacterial solute-binding protein 9 family.</text>
</comment>
<evidence type="ECO:0000256" key="1">
    <source>
        <dbReference type="ARBA" id="ARBA00011028"/>
    </source>
</evidence>
<protein>
    <submittedName>
        <fullName evidence="4">ABC-type metal ion transport system, periplasmic component/surface adhesin</fullName>
    </submittedName>
</protein>
<dbReference type="GO" id="GO:0030001">
    <property type="term" value="P:metal ion transport"/>
    <property type="evidence" value="ECO:0007669"/>
    <property type="project" value="InterPro"/>
</dbReference>
<dbReference type="Gene3D" id="3.40.50.1980">
    <property type="entry name" value="Nitrogenase molybdenum iron protein domain"/>
    <property type="match status" value="2"/>
</dbReference>
<dbReference type="HOGENOM" id="CLU_016838_1_0_7"/>
<reference evidence="5" key="1">
    <citation type="journal article" date="2013" name="Stand. Genomic Sci.">
        <title>Complete genome sequence of Desulfocapsa sulfexigens, a marine deltaproteobacterium specialized in disproportionating inorganic sulfur compounds.</title>
        <authorList>
            <person name="Finster K.W."/>
            <person name="Kjeldsen K.U."/>
            <person name="Kube M."/>
            <person name="Reinhardt R."/>
            <person name="Mussmann M."/>
            <person name="Amann R."/>
            <person name="Schreiber L."/>
        </authorList>
    </citation>
    <scope>NUCLEOTIDE SEQUENCE [LARGE SCALE GENOMIC DNA]</scope>
    <source>
        <strain evidence="5">DSM 10523 / SB164P1</strain>
    </source>
</reference>
<evidence type="ECO:0000313" key="5">
    <source>
        <dbReference type="Proteomes" id="UP000011721"/>
    </source>
</evidence>
<dbReference type="STRING" id="1167006.UWK_01034"/>
<proteinExistence type="inferred from homology"/>